<protein>
    <submittedName>
        <fullName evidence="8">Molybdate ABC transporter substrate-binding protein</fullName>
    </submittedName>
</protein>
<comment type="similarity">
    <text evidence="1">Belongs to the bacterial solute-binding protein ModA family.</text>
</comment>
<keyword evidence="2 6" id="KW-0500">Molybdenum</keyword>
<dbReference type="PANTHER" id="PTHR30632">
    <property type="entry name" value="MOLYBDATE-BINDING PERIPLASMIC PROTEIN"/>
    <property type="match status" value="1"/>
</dbReference>
<reference evidence="8 9" key="1">
    <citation type="submission" date="2018-05" db="EMBL/GenBank/DDBJ databases">
        <title>Spiribacter halobius sp. nov., a moderately halophilic bacterium isolated from marine solar saltern.</title>
        <authorList>
            <person name="Zheng W.-S."/>
            <person name="Lu D.-C."/>
            <person name="Du Z.-J."/>
        </authorList>
    </citation>
    <scope>NUCLEOTIDE SEQUENCE [LARGE SCALE GENOMIC DNA]</scope>
    <source>
        <strain evidence="8 9">E85</strain>
    </source>
</reference>
<gene>
    <name evidence="8" type="primary">modA</name>
    <name evidence="8" type="ORF">DEM34_18745</name>
</gene>
<dbReference type="PIRSF" id="PIRSF004846">
    <property type="entry name" value="ModA"/>
    <property type="match status" value="1"/>
</dbReference>
<dbReference type="Pfam" id="PF13531">
    <property type="entry name" value="SBP_bac_11"/>
    <property type="match status" value="1"/>
</dbReference>
<accession>A0A2U2MVV6</accession>
<dbReference type="GO" id="GO:0030973">
    <property type="term" value="F:molybdate ion binding"/>
    <property type="evidence" value="ECO:0007669"/>
    <property type="project" value="InterPro"/>
</dbReference>
<dbReference type="SUPFAM" id="SSF53850">
    <property type="entry name" value="Periplasmic binding protein-like II"/>
    <property type="match status" value="1"/>
</dbReference>
<comment type="caution">
    <text evidence="8">The sequence shown here is derived from an EMBL/GenBank/DDBJ whole genome shotgun (WGS) entry which is preliminary data.</text>
</comment>
<dbReference type="GO" id="GO:0015689">
    <property type="term" value="P:molybdate ion transport"/>
    <property type="evidence" value="ECO:0007669"/>
    <property type="project" value="InterPro"/>
</dbReference>
<feature type="chain" id="PRO_5015594063" evidence="7">
    <location>
        <begin position="26"/>
        <end position="260"/>
    </location>
</feature>
<dbReference type="InterPro" id="IPR044084">
    <property type="entry name" value="AvModA-like_subst-bd"/>
</dbReference>
<evidence type="ECO:0000256" key="5">
    <source>
        <dbReference type="ARBA" id="ARBA00062515"/>
    </source>
</evidence>
<feature type="signal peptide" evidence="7">
    <location>
        <begin position="1"/>
        <end position="25"/>
    </location>
</feature>
<feature type="binding site" evidence="6">
    <location>
        <position position="64"/>
    </location>
    <ligand>
        <name>molybdate</name>
        <dbReference type="ChEBI" id="CHEBI:36264"/>
    </ligand>
</feature>
<sequence>MSLQRAIGRRLIAALLLLLPALAQAQGETVRVAVATNFLQPLEAIAEALAAQGGPRVTPVPGATGRHYAQIVNGAPFDVFLAADRERPRRLEAEGLAVAGSRFTYARGRLVLWAAPGVALPSGGLRALDPADVRRFAIANPRLAPYGRAAKEVLRHVGLWDPLQSRLVQGENVGQTLQYVVTGNASHGLVAKAYARAPNAPAGRWQLVPADWHGPVAQDAVLLRDAPHPSAGRAFLEFLRGAEAARILEQFGYEPAEAGA</sequence>
<evidence type="ECO:0000256" key="7">
    <source>
        <dbReference type="SAM" id="SignalP"/>
    </source>
</evidence>
<proteinExistence type="inferred from homology"/>
<feature type="binding site" evidence="6">
    <location>
        <position position="173"/>
    </location>
    <ligand>
        <name>molybdate</name>
        <dbReference type="ChEBI" id="CHEBI:36264"/>
    </ligand>
</feature>
<dbReference type="FunFam" id="3.40.190.10:FF:000035">
    <property type="entry name" value="Molybdate ABC transporter substrate-binding protein"/>
    <property type="match status" value="1"/>
</dbReference>
<dbReference type="Gene3D" id="3.40.190.10">
    <property type="entry name" value="Periplasmic binding protein-like II"/>
    <property type="match status" value="2"/>
</dbReference>
<evidence type="ECO:0000256" key="1">
    <source>
        <dbReference type="ARBA" id="ARBA00009175"/>
    </source>
</evidence>
<keyword evidence="3 6" id="KW-0479">Metal-binding</keyword>
<organism evidence="8 9">
    <name type="scientific">Sediminicurvatus halobius</name>
    <dbReference type="NCBI Taxonomy" id="2182432"/>
    <lineage>
        <taxon>Bacteria</taxon>
        <taxon>Pseudomonadati</taxon>
        <taxon>Pseudomonadota</taxon>
        <taxon>Gammaproteobacteria</taxon>
        <taxon>Chromatiales</taxon>
        <taxon>Ectothiorhodospiraceae</taxon>
        <taxon>Sediminicurvatus</taxon>
    </lineage>
</organism>
<evidence type="ECO:0000256" key="3">
    <source>
        <dbReference type="ARBA" id="ARBA00022723"/>
    </source>
</evidence>
<dbReference type="Proteomes" id="UP000245474">
    <property type="component" value="Unassembled WGS sequence"/>
</dbReference>
<evidence type="ECO:0000256" key="6">
    <source>
        <dbReference type="PIRSR" id="PIRSR004846-1"/>
    </source>
</evidence>
<dbReference type="CDD" id="cd13539">
    <property type="entry name" value="PBP2_AvModA"/>
    <property type="match status" value="1"/>
</dbReference>
<dbReference type="RefSeq" id="WP_109680350.1">
    <property type="nucleotide sequence ID" value="NZ_CP086615.1"/>
</dbReference>
<name>A0A2U2MVV6_9GAMM</name>
<comment type="subunit">
    <text evidence="5">The complex is composed of two ATP-binding proteins (ModC), two transmembrane proteins (ModB) and a solute-binding protein (ModA).</text>
</comment>
<evidence type="ECO:0000256" key="4">
    <source>
        <dbReference type="ARBA" id="ARBA00022729"/>
    </source>
</evidence>
<dbReference type="GO" id="GO:0046872">
    <property type="term" value="F:metal ion binding"/>
    <property type="evidence" value="ECO:0007669"/>
    <property type="project" value="UniProtKB-KW"/>
</dbReference>
<dbReference type="InterPro" id="IPR005950">
    <property type="entry name" value="ModA"/>
</dbReference>
<dbReference type="InterPro" id="IPR050682">
    <property type="entry name" value="ModA/WtpA"/>
</dbReference>
<dbReference type="EMBL" id="QFFI01000057">
    <property type="protein sequence ID" value="PWG60990.1"/>
    <property type="molecule type" value="Genomic_DNA"/>
</dbReference>
<keyword evidence="4 7" id="KW-0732">Signal</keyword>
<evidence type="ECO:0000313" key="9">
    <source>
        <dbReference type="Proteomes" id="UP000245474"/>
    </source>
</evidence>
<evidence type="ECO:0000256" key="2">
    <source>
        <dbReference type="ARBA" id="ARBA00022505"/>
    </source>
</evidence>
<dbReference type="AlphaFoldDB" id="A0A2U2MVV6"/>
<dbReference type="PANTHER" id="PTHR30632:SF14">
    <property type="entry name" value="TUNGSTATE_MOLYBDATE_CHROMATE-BINDING PROTEIN MODA"/>
    <property type="match status" value="1"/>
</dbReference>
<keyword evidence="9" id="KW-1185">Reference proteome</keyword>
<dbReference type="OrthoDB" id="9785015at2"/>
<dbReference type="GO" id="GO:1901359">
    <property type="term" value="F:tungstate binding"/>
    <property type="evidence" value="ECO:0007669"/>
    <property type="project" value="UniProtKB-ARBA"/>
</dbReference>
<evidence type="ECO:0000313" key="8">
    <source>
        <dbReference type="EMBL" id="PWG60990.1"/>
    </source>
</evidence>
<dbReference type="NCBIfam" id="TIGR01256">
    <property type="entry name" value="modA"/>
    <property type="match status" value="1"/>
</dbReference>